<evidence type="ECO:0000313" key="2">
    <source>
        <dbReference type="Proteomes" id="UP000313359"/>
    </source>
</evidence>
<evidence type="ECO:0008006" key="3">
    <source>
        <dbReference type="Google" id="ProtNLM"/>
    </source>
</evidence>
<evidence type="ECO:0000313" key="1">
    <source>
        <dbReference type="EMBL" id="RPD53867.1"/>
    </source>
</evidence>
<organism evidence="1 2">
    <name type="scientific">Lentinus tigrinus ALCF2SS1-6</name>
    <dbReference type="NCBI Taxonomy" id="1328759"/>
    <lineage>
        <taxon>Eukaryota</taxon>
        <taxon>Fungi</taxon>
        <taxon>Dikarya</taxon>
        <taxon>Basidiomycota</taxon>
        <taxon>Agaricomycotina</taxon>
        <taxon>Agaricomycetes</taxon>
        <taxon>Polyporales</taxon>
        <taxon>Polyporaceae</taxon>
        <taxon>Lentinus</taxon>
    </lineage>
</organism>
<name>A0A5C2RTN4_9APHY</name>
<accession>A0A5C2RTN4</accession>
<dbReference type="SUPFAM" id="SSF52047">
    <property type="entry name" value="RNI-like"/>
    <property type="match status" value="1"/>
</dbReference>
<sequence length="430" mass="49104">MPLLTTLAPELLLKILDCLLTDPPSLLRCAHVCGALRPYALEVFFRDTELVETTHSVNRTREFAQLLESNHTIASYIRTLRLGVDLSGHRETDDRGRLWNPFEHPYVLGSFPLPLLSELRELVLNDGMMLWDPAREVVSVLKAVPRLERLTLQGVLVASMPMPPMHRSPTALSVAQNKPPLSLKTLDIEHAPSFPVYELVRRLLEEFGDGLRLETLVARCVRWQDLFEHHDGWIPFISAMKTSLRHLDISTGERNQCDWIMTGSEYDSDERMSFHTSLFHAVRECEALRTLHLDYVLPSWISSDNNFESASFLRSLCVLLENRPAFSNHLEQLSLNMTDWHEIAVSVDRASGHRLSRVLTDATRYPKLTMFSLEVQIDGTPGASDEEVSPLEEDEDCEEVTTRWIDAFEGFVNYVQANDRLTFEFTAYAP</sequence>
<reference evidence="1" key="1">
    <citation type="journal article" date="2018" name="Genome Biol. Evol.">
        <title>Genomics and development of Lentinus tigrinus, a white-rot wood-decaying mushroom with dimorphic fruiting bodies.</title>
        <authorList>
            <person name="Wu B."/>
            <person name="Xu Z."/>
            <person name="Knudson A."/>
            <person name="Carlson A."/>
            <person name="Chen N."/>
            <person name="Kovaka S."/>
            <person name="LaButti K."/>
            <person name="Lipzen A."/>
            <person name="Pennachio C."/>
            <person name="Riley R."/>
            <person name="Schakwitz W."/>
            <person name="Umezawa K."/>
            <person name="Ohm R.A."/>
            <person name="Grigoriev I.V."/>
            <person name="Nagy L.G."/>
            <person name="Gibbons J."/>
            <person name="Hibbett D."/>
        </authorList>
    </citation>
    <scope>NUCLEOTIDE SEQUENCE [LARGE SCALE GENOMIC DNA]</scope>
    <source>
        <strain evidence="1">ALCF2SS1-6</strain>
    </source>
</reference>
<dbReference type="Proteomes" id="UP000313359">
    <property type="component" value="Unassembled WGS sequence"/>
</dbReference>
<dbReference type="OrthoDB" id="2758680at2759"/>
<gene>
    <name evidence="1" type="ORF">L227DRAFT_657985</name>
</gene>
<proteinExistence type="predicted"/>
<keyword evidence="2" id="KW-1185">Reference proteome</keyword>
<dbReference type="EMBL" id="ML122314">
    <property type="protein sequence ID" value="RPD53867.1"/>
    <property type="molecule type" value="Genomic_DNA"/>
</dbReference>
<dbReference type="InterPro" id="IPR036047">
    <property type="entry name" value="F-box-like_dom_sf"/>
</dbReference>
<protein>
    <recommendedName>
        <fullName evidence="3">F-box domain-containing protein</fullName>
    </recommendedName>
</protein>
<dbReference type="SUPFAM" id="SSF81383">
    <property type="entry name" value="F-box domain"/>
    <property type="match status" value="1"/>
</dbReference>
<dbReference type="AlphaFoldDB" id="A0A5C2RTN4"/>